<proteinExistence type="predicted"/>
<evidence type="ECO:0000313" key="1">
    <source>
        <dbReference type="EMBL" id="MBP2350771.1"/>
    </source>
</evidence>
<reference evidence="1 2" key="1">
    <citation type="submission" date="2021-03" db="EMBL/GenBank/DDBJ databases">
        <title>Sequencing the genomes of 1000 actinobacteria strains.</title>
        <authorList>
            <person name="Klenk H.-P."/>
        </authorList>
    </citation>
    <scope>NUCLEOTIDE SEQUENCE [LARGE SCALE GENOMIC DNA]</scope>
    <source>
        <strain evidence="1 2">DSM 18824</strain>
    </source>
</reference>
<evidence type="ECO:0000313" key="2">
    <source>
        <dbReference type="Proteomes" id="UP000755585"/>
    </source>
</evidence>
<sequence length="319" mass="35392">MEERSGESFGELRRRQAGAFSRGQAVAQGITDKVLRGRRRARQVQRVHTGVYVDFTGPLPWETRMWAAWLSCGPEAALTGTTALRRYGVAGDWRDERIQVAVPHSRRIVPKAGVVVTRHRHLSSLVQASREPPTVRLEVALLVTASAEANVSRRAAVLFDACRQRRTTPARLLAELDSLPELPGRRILRRILAEAAEGVQSLLEQAYVRRVERAHGLPRARRQVRAVDAGAVVYRDSEYSPYDVLVELDGQVGHADAADRWRDMTRDNAAATTGRLTLRFGYRLLTEPCLAASQVAAALHLRGWPGTPHPCSPTCPIPQ</sequence>
<accession>A0ABS4UGT0</accession>
<dbReference type="EMBL" id="JAGINT010000001">
    <property type="protein sequence ID" value="MBP2350771.1"/>
    <property type="molecule type" value="Genomic_DNA"/>
</dbReference>
<keyword evidence="2" id="KW-1185">Reference proteome</keyword>
<comment type="caution">
    <text evidence="1">The sequence shown here is derived from an EMBL/GenBank/DDBJ whole genome shotgun (WGS) entry which is preliminary data.</text>
</comment>
<evidence type="ECO:0008006" key="3">
    <source>
        <dbReference type="Google" id="ProtNLM"/>
    </source>
</evidence>
<dbReference type="RefSeq" id="WP_209693771.1">
    <property type="nucleotide sequence ID" value="NZ_BAAAVU010000011.1"/>
</dbReference>
<protein>
    <recommendedName>
        <fullName evidence="3">DUF559 domain-containing protein</fullName>
    </recommendedName>
</protein>
<dbReference type="Proteomes" id="UP000755585">
    <property type="component" value="Unassembled WGS sequence"/>
</dbReference>
<gene>
    <name evidence="1" type="ORF">JOF29_001854</name>
</gene>
<name>A0ABS4UGT0_9ACTN</name>
<organism evidence="1 2">
    <name type="scientific">Kribbella aluminosa</name>
    <dbReference type="NCBI Taxonomy" id="416017"/>
    <lineage>
        <taxon>Bacteria</taxon>
        <taxon>Bacillati</taxon>
        <taxon>Actinomycetota</taxon>
        <taxon>Actinomycetes</taxon>
        <taxon>Propionibacteriales</taxon>
        <taxon>Kribbellaceae</taxon>
        <taxon>Kribbella</taxon>
    </lineage>
</organism>